<keyword evidence="4" id="KW-1185">Reference proteome</keyword>
<feature type="chain" id="PRO_5036483158" evidence="2">
    <location>
        <begin position="18"/>
        <end position="310"/>
    </location>
</feature>
<evidence type="ECO:0000256" key="1">
    <source>
        <dbReference type="SAM" id="Phobius"/>
    </source>
</evidence>
<keyword evidence="1" id="KW-1133">Transmembrane helix</keyword>
<keyword evidence="2" id="KW-0732">Signal</keyword>
<name>A0A8W8IF43_MAGGI</name>
<evidence type="ECO:0000313" key="3">
    <source>
        <dbReference type="EnsemblMetazoa" id="G1392.2:cds"/>
    </source>
</evidence>
<evidence type="ECO:0000256" key="2">
    <source>
        <dbReference type="SAM" id="SignalP"/>
    </source>
</evidence>
<organism evidence="3 4">
    <name type="scientific">Magallana gigas</name>
    <name type="common">Pacific oyster</name>
    <name type="synonym">Crassostrea gigas</name>
    <dbReference type="NCBI Taxonomy" id="29159"/>
    <lineage>
        <taxon>Eukaryota</taxon>
        <taxon>Metazoa</taxon>
        <taxon>Spiralia</taxon>
        <taxon>Lophotrochozoa</taxon>
        <taxon>Mollusca</taxon>
        <taxon>Bivalvia</taxon>
        <taxon>Autobranchia</taxon>
        <taxon>Pteriomorphia</taxon>
        <taxon>Ostreida</taxon>
        <taxon>Ostreoidea</taxon>
        <taxon>Ostreidae</taxon>
        <taxon>Magallana</taxon>
    </lineage>
</organism>
<keyword evidence="1" id="KW-0472">Membrane</keyword>
<keyword evidence="1" id="KW-0812">Transmembrane</keyword>
<sequence>MLLKVVLFLCIIGNVHAWWELVFKVVTGGPFGAYDLFVNNGTRNINNLAAQQLTNQVLDHYKSDVMDDMHSNGVTKIRVSYYFGGVEAQYFVFDAVGATKTGWFSRNRLLETSYDIAALATAVGKGGEYFSIEGDIVSSSSIHRHFYVNEGYYGCSGDLGWTLIVDGPGPCSMESLPTTAVYFVNTPSYSLMPGTMADFMAVFVEKGTCISSGISTSKEYLLINETEEIQQKINAIKTNLTIPVNTTSQYHRSKTCAEDERMTSRAIGFVLGVGLISVLSALILFPDIHTLIRHAMERVCEKTGQNNLTK</sequence>
<feature type="transmembrane region" description="Helical" evidence="1">
    <location>
        <begin position="266"/>
        <end position="285"/>
    </location>
</feature>
<reference evidence="3" key="1">
    <citation type="submission" date="2022-08" db="UniProtKB">
        <authorList>
            <consortium name="EnsemblMetazoa"/>
        </authorList>
    </citation>
    <scope>IDENTIFICATION</scope>
    <source>
        <strain evidence="3">05x7-T-G4-1.051#20</strain>
    </source>
</reference>
<dbReference type="AlphaFoldDB" id="A0A8W8IF43"/>
<feature type="signal peptide" evidence="2">
    <location>
        <begin position="1"/>
        <end position="17"/>
    </location>
</feature>
<dbReference type="EnsemblMetazoa" id="G1392.2">
    <property type="protein sequence ID" value="G1392.2:cds"/>
    <property type="gene ID" value="G1392"/>
</dbReference>
<evidence type="ECO:0000313" key="4">
    <source>
        <dbReference type="Proteomes" id="UP000005408"/>
    </source>
</evidence>
<dbReference type="Proteomes" id="UP000005408">
    <property type="component" value="Unassembled WGS sequence"/>
</dbReference>
<proteinExistence type="predicted"/>
<accession>A0A8W8IF43</accession>
<protein>
    <submittedName>
        <fullName evidence="3">Uncharacterized protein</fullName>
    </submittedName>
</protein>